<dbReference type="Pfam" id="PF01899">
    <property type="entry name" value="MNHE"/>
    <property type="match status" value="1"/>
</dbReference>
<comment type="subcellular location">
    <subcellularLocation>
        <location evidence="1">Cell membrane</location>
        <topology evidence="1">Multi-pass membrane protein</topology>
    </subcellularLocation>
</comment>
<feature type="transmembrane region" description="Helical" evidence="7">
    <location>
        <begin position="29"/>
        <end position="49"/>
    </location>
</feature>
<evidence type="ECO:0000256" key="5">
    <source>
        <dbReference type="ARBA" id="ARBA00022989"/>
    </source>
</evidence>
<proteinExistence type="inferred from homology"/>
<evidence type="ECO:0000256" key="4">
    <source>
        <dbReference type="ARBA" id="ARBA00022692"/>
    </source>
</evidence>
<keyword evidence="6 7" id="KW-0472">Membrane</keyword>
<name>A0ABV1RYI0_9BACT</name>
<dbReference type="EMBL" id="JBEOKT010000024">
    <property type="protein sequence ID" value="MER2999469.1"/>
    <property type="molecule type" value="Genomic_DNA"/>
</dbReference>
<evidence type="ECO:0000256" key="7">
    <source>
        <dbReference type="SAM" id="Phobius"/>
    </source>
</evidence>
<evidence type="ECO:0000256" key="2">
    <source>
        <dbReference type="ARBA" id="ARBA00006228"/>
    </source>
</evidence>
<dbReference type="RefSeq" id="WP_350414283.1">
    <property type="nucleotide sequence ID" value="NZ_JBEOKT010000024.1"/>
</dbReference>
<keyword evidence="3" id="KW-1003">Cell membrane</keyword>
<keyword evidence="9" id="KW-1185">Reference proteome</keyword>
<evidence type="ECO:0000256" key="1">
    <source>
        <dbReference type="ARBA" id="ARBA00004651"/>
    </source>
</evidence>
<dbReference type="PANTHER" id="PTHR34584:SF1">
    <property type="entry name" value="NA(+)_H(+) ANTIPORTER SUBUNIT E1"/>
    <property type="match status" value="1"/>
</dbReference>
<accession>A0ABV1RYI0</accession>
<comment type="caution">
    <text evidence="8">The sequence shown here is derived from an EMBL/GenBank/DDBJ whole genome shotgun (WGS) entry which is preliminary data.</text>
</comment>
<dbReference type="InterPro" id="IPR002758">
    <property type="entry name" value="Cation_antiport_E"/>
</dbReference>
<evidence type="ECO:0000313" key="9">
    <source>
        <dbReference type="Proteomes" id="UP001476807"/>
    </source>
</evidence>
<dbReference type="Proteomes" id="UP001476807">
    <property type="component" value="Unassembled WGS sequence"/>
</dbReference>
<dbReference type="PIRSF" id="PIRSF019239">
    <property type="entry name" value="MrpE"/>
    <property type="match status" value="1"/>
</dbReference>
<evidence type="ECO:0000256" key="3">
    <source>
        <dbReference type="ARBA" id="ARBA00022475"/>
    </source>
</evidence>
<sequence length="163" mass="18562">MKTLVTHIILTVVGSYLFFSHTPYEGTAIKASIVGTILFLLLWLSSFIYQRSYFRKLPKAFLLFLHFSKEFITANLRIAHDILTLKYHMQPTLIALPLTVRSDFEITMLACIITLTPGTLSIDISPDKKLLYIHSLYVPAGGVEVLKQEIKDGFEKRIMELIA</sequence>
<reference evidence="8 9" key="1">
    <citation type="submission" date="2024-06" db="EMBL/GenBank/DDBJ databases">
        <title>Pontibacter populi HYL7-15.</title>
        <authorList>
            <person name="Kim M.K."/>
        </authorList>
    </citation>
    <scope>NUCLEOTIDE SEQUENCE [LARGE SCALE GENOMIC DNA]</scope>
    <source>
        <strain evidence="8 9">HYL7-15</strain>
    </source>
</reference>
<keyword evidence="5 7" id="KW-1133">Transmembrane helix</keyword>
<organism evidence="8 9">
    <name type="scientific">Pontibacter populi</name>
    <dbReference type="NCBI Taxonomy" id="890055"/>
    <lineage>
        <taxon>Bacteria</taxon>
        <taxon>Pseudomonadati</taxon>
        <taxon>Bacteroidota</taxon>
        <taxon>Cytophagia</taxon>
        <taxon>Cytophagales</taxon>
        <taxon>Hymenobacteraceae</taxon>
        <taxon>Pontibacter</taxon>
    </lineage>
</organism>
<dbReference type="PANTHER" id="PTHR34584">
    <property type="entry name" value="NA(+)/H(+) ANTIPORTER SUBUNIT E1"/>
    <property type="match status" value="1"/>
</dbReference>
<gene>
    <name evidence="8" type="ORF">ABS362_18100</name>
</gene>
<protein>
    <submittedName>
        <fullName evidence="8">Na+/H+ antiporter subunit E</fullName>
    </submittedName>
</protein>
<keyword evidence="4 7" id="KW-0812">Transmembrane</keyword>
<comment type="similarity">
    <text evidence="2">Belongs to the CPA3 antiporters (TC 2.A.63) subunit E family.</text>
</comment>
<evidence type="ECO:0000256" key="6">
    <source>
        <dbReference type="ARBA" id="ARBA00023136"/>
    </source>
</evidence>
<evidence type="ECO:0000313" key="8">
    <source>
        <dbReference type="EMBL" id="MER2999469.1"/>
    </source>
</evidence>